<dbReference type="NCBIfam" id="TIGR00705">
    <property type="entry name" value="SppA_67K"/>
    <property type="match status" value="1"/>
</dbReference>
<evidence type="ECO:0000256" key="7">
    <source>
        <dbReference type="SAM" id="Phobius"/>
    </source>
</evidence>
<comment type="similarity">
    <text evidence="2">Belongs to the peptidase S49 family.</text>
</comment>
<dbReference type="NCBIfam" id="TIGR00706">
    <property type="entry name" value="SppA_dom"/>
    <property type="match status" value="1"/>
</dbReference>
<comment type="subcellular location">
    <subcellularLocation>
        <location evidence="1">Membrane</location>
    </subcellularLocation>
</comment>
<keyword evidence="3" id="KW-0645">Protease</keyword>
<dbReference type="EMBL" id="JBEQCT010000001">
    <property type="protein sequence ID" value="MFM2483576.1"/>
    <property type="molecule type" value="Genomic_DNA"/>
</dbReference>
<dbReference type="InterPro" id="IPR004634">
    <property type="entry name" value="Pept_S49_pIV"/>
</dbReference>
<dbReference type="CDD" id="cd07023">
    <property type="entry name" value="S49_Sppa_N_C"/>
    <property type="match status" value="1"/>
</dbReference>
<organism evidence="9 10">
    <name type="scientific">Celerinatantimonas yamalensis</name>
    <dbReference type="NCBI Taxonomy" id="559956"/>
    <lineage>
        <taxon>Bacteria</taxon>
        <taxon>Pseudomonadati</taxon>
        <taxon>Pseudomonadota</taxon>
        <taxon>Gammaproteobacteria</taxon>
        <taxon>Celerinatantimonadaceae</taxon>
        <taxon>Celerinatantimonas</taxon>
    </lineage>
</organism>
<dbReference type="PANTHER" id="PTHR33209">
    <property type="entry name" value="PROTEASE 4"/>
    <property type="match status" value="1"/>
</dbReference>
<evidence type="ECO:0000256" key="3">
    <source>
        <dbReference type="ARBA" id="ARBA00022670"/>
    </source>
</evidence>
<keyword evidence="7" id="KW-1133">Transmembrane helix</keyword>
<gene>
    <name evidence="9" type="primary">sppA</name>
    <name evidence="9" type="ORF">ABUE30_00530</name>
</gene>
<protein>
    <submittedName>
        <fullName evidence="9">Signal peptide peptidase SppA</fullName>
        <ecNumber evidence="9">3.4.21.-</ecNumber>
    </submittedName>
</protein>
<dbReference type="InterPro" id="IPR029045">
    <property type="entry name" value="ClpP/crotonase-like_dom_sf"/>
</dbReference>
<keyword evidence="4 9" id="KW-0378">Hydrolase</keyword>
<dbReference type="Gene3D" id="6.20.330.10">
    <property type="match status" value="1"/>
</dbReference>
<proteinExistence type="inferred from homology"/>
<keyword evidence="6 7" id="KW-0472">Membrane</keyword>
<dbReference type="Gene3D" id="3.90.226.10">
    <property type="entry name" value="2-enoyl-CoA Hydratase, Chain A, domain 1"/>
    <property type="match status" value="3"/>
</dbReference>
<evidence type="ECO:0000256" key="4">
    <source>
        <dbReference type="ARBA" id="ARBA00022801"/>
    </source>
</evidence>
<dbReference type="InterPro" id="IPR004635">
    <property type="entry name" value="Pept_S49_SppA"/>
</dbReference>
<reference evidence="9 10" key="1">
    <citation type="journal article" date="2013" name="Int. J. Syst. Evol. Microbiol.">
        <title>Celerinatantimonas yamalensis sp. nov., a cold-adapted diazotrophic bacterium from a cold permafrost brine.</title>
        <authorList>
            <person name="Shcherbakova V."/>
            <person name="Chuvilskaya N."/>
            <person name="Rivkina E."/>
            <person name="Demidov N."/>
            <person name="Uchaeva V."/>
            <person name="Suetin S."/>
            <person name="Suzina N."/>
            <person name="Gilichinsky D."/>
        </authorList>
    </citation>
    <scope>NUCLEOTIDE SEQUENCE [LARGE SCALE GENOMIC DNA]</scope>
    <source>
        <strain evidence="9 10">C7</strain>
    </source>
</reference>
<feature type="transmembrane region" description="Helical" evidence="7">
    <location>
        <begin position="21"/>
        <end position="42"/>
    </location>
</feature>
<sequence>MKFLFKLIGRILRGCWLVINFIRQFIMNILVFGLIIGLIIGFSQHSNDNHPVLSGRNALTLNLDGKLVEKTRLTGDLTRFVQRFIGTDLPDEIAIHPLIHTIEQAKTDTRINGLVLNLNDLQPSGLTKLEMLGKAINNFKKSGKPVIAIADNYDQGQYFLASFANQIILNPAGSVMIKGLSANQLFYKDALDKLGVTMHVFRVGIYKSFVEPYLRNGMSQPARADLTRWINQLWQDYTQQVAHNRDISAGNVAPSGSELLAKLKQVDGNGAQYALKNKLVDHLFTRSQVHQYLVHLFGIQGDNSYNHIDLTDYQAIQPPLYQSLKQNGSQIAVLTAEGAIVDGSGSNSMIASDDMLNALNKVQNDPHIKALVLRVDSPGGSAFAAELIRSKLASIQKAGKPVIVSMGSVAASGGYWISSTANRIFAMPTTITGSIGIFGIFATGEAGLSKLGIHSDGVATTDYATISPLAPLPDDVAKILQLNVENGYHQFVSLVQKGRHYPNFAAVDQLAQGRIWTGREAKANGLVDQLGGLQDAIAYAAKTVKLSHYSLVNIVPDSNSQHWIGQLLHSEIGQWLSSQFPWMGQFISVKQQAPLALLREDPQHLFGYCNLCRAID</sequence>
<comment type="caution">
    <text evidence="9">The sequence shown here is derived from an EMBL/GenBank/DDBJ whole genome shotgun (WGS) entry which is preliminary data.</text>
</comment>
<dbReference type="CDD" id="cd07018">
    <property type="entry name" value="S49_SppA_67K_type"/>
    <property type="match status" value="1"/>
</dbReference>
<evidence type="ECO:0000256" key="1">
    <source>
        <dbReference type="ARBA" id="ARBA00004370"/>
    </source>
</evidence>
<feature type="domain" description="Peptidase S49" evidence="8">
    <location>
        <begin position="139"/>
        <end position="291"/>
    </location>
</feature>
<dbReference type="SUPFAM" id="SSF52096">
    <property type="entry name" value="ClpP/crotonase"/>
    <property type="match status" value="2"/>
</dbReference>
<dbReference type="PIRSF" id="PIRSF001217">
    <property type="entry name" value="Protease_4_SppA"/>
    <property type="match status" value="1"/>
</dbReference>
<evidence type="ECO:0000256" key="2">
    <source>
        <dbReference type="ARBA" id="ARBA00008683"/>
    </source>
</evidence>
<dbReference type="RefSeq" id="WP_408621687.1">
    <property type="nucleotide sequence ID" value="NZ_JBEQCT010000001.1"/>
</dbReference>
<evidence type="ECO:0000259" key="8">
    <source>
        <dbReference type="Pfam" id="PF01343"/>
    </source>
</evidence>
<keyword evidence="10" id="KW-1185">Reference proteome</keyword>
<accession>A0ABW9G3F9</accession>
<evidence type="ECO:0000256" key="6">
    <source>
        <dbReference type="ARBA" id="ARBA00023136"/>
    </source>
</evidence>
<dbReference type="PANTHER" id="PTHR33209:SF1">
    <property type="entry name" value="PEPTIDASE S49 DOMAIN-CONTAINING PROTEIN"/>
    <property type="match status" value="1"/>
</dbReference>
<dbReference type="GO" id="GO:0016787">
    <property type="term" value="F:hydrolase activity"/>
    <property type="evidence" value="ECO:0007669"/>
    <property type="project" value="UniProtKB-KW"/>
</dbReference>
<dbReference type="Pfam" id="PF01343">
    <property type="entry name" value="Peptidase_S49"/>
    <property type="match status" value="2"/>
</dbReference>
<dbReference type="Proteomes" id="UP001629953">
    <property type="component" value="Unassembled WGS sequence"/>
</dbReference>
<dbReference type="InterPro" id="IPR047272">
    <property type="entry name" value="S49_SppA_C"/>
</dbReference>
<keyword evidence="7" id="KW-0812">Transmembrane</keyword>
<dbReference type="InterPro" id="IPR047217">
    <property type="entry name" value="S49_SppA_67K_type_N"/>
</dbReference>
<dbReference type="InterPro" id="IPR002142">
    <property type="entry name" value="Peptidase_S49"/>
</dbReference>
<evidence type="ECO:0000313" key="9">
    <source>
        <dbReference type="EMBL" id="MFM2483576.1"/>
    </source>
</evidence>
<evidence type="ECO:0000256" key="5">
    <source>
        <dbReference type="ARBA" id="ARBA00022825"/>
    </source>
</evidence>
<feature type="domain" description="Peptidase S49" evidence="8">
    <location>
        <begin position="396"/>
        <end position="546"/>
    </location>
</feature>
<evidence type="ECO:0000313" key="10">
    <source>
        <dbReference type="Proteomes" id="UP001629953"/>
    </source>
</evidence>
<dbReference type="EC" id="3.4.21.-" evidence="9"/>
<name>A0ABW9G3F9_9GAMM</name>
<keyword evidence="5" id="KW-0720">Serine protease</keyword>